<evidence type="ECO:0000313" key="1">
    <source>
        <dbReference type="EMBL" id="TVU83299.1"/>
    </source>
</evidence>
<sequence length="65" mass="7579">MRKPLFRVYHPEGYDRLQTDGTLDFDGGSLLVWRDRTRTHLVAAYSPAGWITAHWETKEEEDDDG</sequence>
<organism evidence="1 2">
    <name type="scientific">Corynebacterium aurimucosum</name>
    <dbReference type="NCBI Taxonomy" id="169292"/>
    <lineage>
        <taxon>Bacteria</taxon>
        <taxon>Bacillati</taxon>
        <taxon>Actinomycetota</taxon>
        <taxon>Actinomycetes</taxon>
        <taxon>Mycobacteriales</taxon>
        <taxon>Corynebacteriaceae</taxon>
        <taxon>Corynebacterium</taxon>
    </lineage>
</organism>
<gene>
    <name evidence="1" type="ORF">FQN05_07365</name>
</gene>
<dbReference type="Proteomes" id="UP000320648">
    <property type="component" value="Unassembled WGS sequence"/>
</dbReference>
<proteinExistence type="predicted"/>
<comment type="caution">
    <text evidence="1">The sequence shown here is derived from an EMBL/GenBank/DDBJ whole genome shotgun (WGS) entry which is preliminary data.</text>
</comment>
<protein>
    <submittedName>
        <fullName evidence="1">Uncharacterized protein</fullName>
    </submittedName>
</protein>
<dbReference type="RefSeq" id="WP_158381652.1">
    <property type="nucleotide sequence ID" value="NZ_VMTX01000009.1"/>
</dbReference>
<dbReference type="EMBL" id="VMTX01000009">
    <property type="protein sequence ID" value="TVU83299.1"/>
    <property type="molecule type" value="Genomic_DNA"/>
</dbReference>
<evidence type="ECO:0000313" key="2">
    <source>
        <dbReference type="Proteomes" id="UP000320648"/>
    </source>
</evidence>
<dbReference type="AlphaFoldDB" id="A0A558IPL0"/>
<accession>A0A558IPL0</accession>
<reference evidence="1 2" key="1">
    <citation type="submission" date="2019-07" db="EMBL/GenBank/DDBJ databases">
        <title>Draft genome of C. aurimucosum strain 15-4290.</title>
        <authorList>
            <person name="Pacheco L.G.C."/>
            <person name="Aguiar E.R.G.R."/>
            <person name="Navas J."/>
            <person name="Santos C.S."/>
            <person name="Rocha D.J.P.G."/>
        </authorList>
    </citation>
    <scope>NUCLEOTIDE SEQUENCE [LARGE SCALE GENOMIC DNA]</scope>
    <source>
        <strain evidence="1 2">15-4290</strain>
    </source>
</reference>
<name>A0A558IPL0_9CORY</name>